<keyword evidence="6" id="KW-1185">Reference proteome</keyword>
<sequence length="369" mass="38119">MKLAIASGKGGTGKTTVAVNLAALLAARGHQVTLADCDVEEPNAHLFLPVEWKTREQCTLPVPKVNETLCLGAACRRCVDACRFKALAFMGDAVLDFPDLCHGCGLCALVCPTGAMTYATRLVGEVRGGIARIRPAMGASADRVNMADRTGRPDRAPDLPATAPVLRFRDGVLRIGEAMATPLIKAVKDMPPPAVPPGAPSAQGPCAFVIRDCPPGVACAAINAVHDADLLLLVAEPSPFGLHDLRLAVGLARHLRLSHAVVLNRAGMGLPSAPSSAEAAGIPAGDPVQDWTAREGVPLLGVIPFSRAAAECGATGSLVHDAAPEVRAAYAGLADALENLARVAKPVTAPMVTDDPAATTSAKERTCDR</sequence>
<evidence type="ECO:0000313" key="6">
    <source>
        <dbReference type="Proteomes" id="UP001194469"/>
    </source>
</evidence>
<evidence type="ECO:0000256" key="3">
    <source>
        <dbReference type="ARBA" id="ARBA00023014"/>
    </source>
</evidence>
<dbReference type="Pfam" id="PF00037">
    <property type="entry name" value="Fer4"/>
    <property type="match status" value="1"/>
</dbReference>
<dbReference type="Proteomes" id="UP001194469">
    <property type="component" value="Unassembled WGS sequence"/>
</dbReference>
<feature type="domain" description="4Fe-4S ferredoxin-type" evidence="4">
    <location>
        <begin position="91"/>
        <end position="121"/>
    </location>
</feature>
<dbReference type="SUPFAM" id="SSF52540">
    <property type="entry name" value="P-loop containing nucleoside triphosphate hydrolases"/>
    <property type="match status" value="1"/>
</dbReference>
<protein>
    <submittedName>
        <fullName evidence="5">P-loop NTPase</fullName>
    </submittedName>
</protein>
<proteinExistence type="predicted"/>
<keyword evidence="3" id="KW-0411">Iron-sulfur</keyword>
<dbReference type="PROSITE" id="PS00198">
    <property type="entry name" value="4FE4S_FER_1"/>
    <property type="match status" value="1"/>
</dbReference>
<evidence type="ECO:0000256" key="2">
    <source>
        <dbReference type="ARBA" id="ARBA00023004"/>
    </source>
</evidence>
<dbReference type="InterPro" id="IPR017896">
    <property type="entry name" value="4Fe4S_Fe-S-bd"/>
</dbReference>
<dbReference type="Pfam" id="PF01656">
    <property type="entry name" value="CbiA"/>
    <property type="match status" value="1"/>
</dbReference>
<keyword evidence="1" id="KW-0479">Metal-binding</keyword>
<feature type="domain" description="4Fe-4S ferredoxin-type" evidence="4">
    <location>
        <begin position="61"/>
        <end position="89"/>
    </location>
</feature>
<dbReference type="InterPro" id="IPR027417">
    <property type="entry name" value="P-loop_NTPase"/>
</dbReference>
<dbReference type="Gene3D" id="3.30.70.20">
    <property type="match status" value="1"/>
</dbReference>
<comment type="caution">
    <text evidence="5">The sequence shown here is derived from an EMBL/GenBank/DDBJ whole genome shotgun (WGS) entry which is preliminary data.</text>
</comment>
<dbReference type="PANTHER" id="PTHR43063">
    <property type="entry name" value="4FE-4S CLUSTER CONTAINING PARA FAMILY ATPASE PROTEIN"/>
    <property type="match status" value="1"/>
</dbReference>
<organism evidence="5 6">
    <name type="scientific">Nitratidesulfovibrio oxamicus</name>
    <dbReference type="NCBI Taxonomy" id="32016"/>
    <lineage>
        <taxon>Bacteria</taxon>
        <taxon>Pseudomonadati</taxon>
        <taxon>Thermodesulfobacteriota</taxon>
        <taxon>Desulfovibrionia</taxon>
        <taxon>Desulfovibrionales</taxon>
        <taxon>Desulfovibrionaceae</taxon>
        <taxon>Nitratidesulfovibrio</taxon>
    </lineage>
</organism>
<dbReference type="Gene3D" id="3.40.50.300">
    <property type="entry name" value="P-loop containing nucleotide triphosphate hydrolases"/>
    <property type="match status" value="2"/>
</dbReference>
<gene>
    <name evidence="5" type="ORF">FVW20_00735</name>
</gene>
<evidence type="ECO:0000256" key="1">
    <source>
        <dbReference type="ARBA" id="ARBA00022723"/>
    </source>
</evidence>
<accession>A0ABS0IZH4</accession>
<evidence type="ECO:0000259" key="4">
    <source>
        <dbReference type="PROSITE" id="PS51379"/>
    </source>
</evidence>
<name>A0ABS0IZH4_9BACT</name>
<dbReference type="SUPFAM" id="SSF54862">
    <property type="entry name" value="4Fe-4S ferredoxins"/>
    <property type="match status" value="1"/>
</dbReference>
<keyword evidence="2" id="KW-0408">Iron</keyword>
<dbReference type="InterPro" id="IPR017900">
    <property type="entry name" value="4Fe4S_Fe_S_CS"/>
</dbReference>
<dbReference type="EMBL" id="VRYY01000013">
    <property type="protein sequence ID" value="MBG3875589.1"/>
    <property type="molecule type" value="Genomic_DNA"/>
</dbReference>
<dbReference type="PROSITE" id="PS51379">
    <property type="entry name" value="4FE4S_FER_2"/>
    <property type="match status" value="2"/>
</dbReference>
<dbReference type="PANTHER" id="PTHR43063:SF1">
    <property type="entry name" value="4FE-4S CLUSTER CONTAINING PARA FAMILY ATPASE PROTEIN"/>
    <property type="match status" value="1"/>
</dbReference>
<dbReference type="InterPro" id="IPR002586">
    <property type="entry name" value="CobQ/CobB/MinD/ParA_Nub-bd_dom"/>
</dbReference>
<reference evidence="5 6" key="1">
    <citation type="submission" date="2019-08" db="EMBL/GenBank/DDBJ databases">
        <authorList>
            <person name="Luo N."/>
        </authorList>
    </citation>
    <scope>NUCLEOTIDE SEQUENCE [LARGE SCALE GENOMIC DNA]</scope>
    <source>
        <strain evidence="5 6">NCIMB 9442</strain>
    </source>
</reference>
<evidence type="ECO:0000313" key="5">
    <source>
        <dbReference type="EMBL" id="MBG3875589.1"/>
    </source>
</evidence>